<dbReference type="InterPro" id="IPR015421">
    <property type="entry name" value="PyrdxlP-dep_Trfase_major"/>
</dbReference>
<proteinExistence type="predicted"/>
<dbReference type="AlphaFoldDB" id="Q82F51"/>
<dbReference type="SUPFAM" id="SSF53383">
    <property type="entry name" value="PLP-dependent transferases"/>
    <property type="match status" value="1"/>
</dbReference>
<evidence type="ECO:0000259" key="1">
    <source>
        <dbReference type="Pfam" id="PF00155"/>
    </source>
</evidence>
<keyword evidence="3" id="KW-1185">Reference proteome</keyword>
<dbReference type="Gene3D" id="3.40.640.10">
    <property type="entry name" value="Type I PLP-dependent aspartate aminotransferase-like (Major domain)"/>
    <property type="match status" value="1"/>
</dbReference>
<gene>
    <name evidence="2" type="ORF">SAVERM_4412</name>
</gene>
<dbReference type="InterPro" id="IPR015422">
    <property type="entry name" value="PyrdxlP-dep_Trfase_small"/>
</dbReference>
<dbReference type="Gene3D" id="3.90.1150.10">
    <property type="entry name" value="Aspartate Aminotransferase, domain 1"/>
    <property type="match status" value="1"/>
</dbReference>
<dbReference type="KEGG" id="sma:SAVERM_4412"/>
<sequence length="244" mass="25705">MPDALAAAHRSAPLAAVYVQPTLHNPTSVTMRADRLRELADTVRDLGLPVVEDRIWSFLQEDGDPLAAYAPERTYVVDGLSKRVAPGLTVGFLVVPEDPEGPEEGAGRDEAAAAGALRSGGWTAGRFALEAAVRWSGDGTVARLVAAKRADAAERQRLVGEHLAGFTVRADPRAYYAWWELPEPWRADTFAAAAARRGIAVTPGPAFGAGQGAADAVRLGLASVPPPELARALRTLAGVACTRP</sequence>
<dbReference type="EMBL" id="BA000030">
    <property type="protein sequence ID" value="BAC72124.1"/>
    <property type="molecule type" value="Genomic_DNA"/>
</dbReference>
<organism evidence="2 3">
    <name type="scientific">Streptomyces avermitilis (strain ATCC 31267 / DSM 46492 / JCM 5070 / NBRC 14893 / NCIMB 12804 / NRRL 8165 / MA-4680)</name>
    <dbReference type="NCBI Taxonomy" id="227882"/>
    <lineage>
        <taxon>Bacteria</taxon>
        <taxon>Bacillati</taxon>
        <taxon>Actinomycetota</taxon>
        <taxon>Actinomycetes</taxon>
        <taxon>Kitasatosporales</taxon>
        <taxon>Streptomycetaceae</taxon>
        <taxon>Streptomyces</taxon>
    </lineage>
</organism>
<dbReference type="eggNOG" id="COG1167">
    <property type="taxonomic scope" value="Bacteria"/>
</dbReference>
<dbReference type="PANTHER" id="PTHR46577:SF1">
    <property type="entry name" value="HTH-TYPE TRANSCRIPTIONAL REGULATORY PROTEIN GABR"/>
    <property type="match status" value="1"/>
</dbReference>
<reference evidence="2 3" key="2">
    <citation type="journal article" date="2003" name="Nat. Biotechnol.">
        <title>Complete genome sequence and comparative analysis of the industrial microorganism Streptomyces avermitilis.</title>
        <authorList>
            <person name="Ikeda H."/>
            <person name="Ishikawa J."/>
            <person name="Hanamoto A."/>
            <person name="Shinose M."/>
            <person name="Kikuchi H."/>
            <person name="Shiba T."/>
            <person name="Sakaki Y."/>
            <person name="Hattori M."/>
            <person name="Omura S."/>
        </authorList>
    </citation>
    <scope>NUCLEOTIDE SEQUENCE [LARGE SCALE GENOMIC DNA]</scope>
    <source>
        <strain evidence="3">ATCC 31267 / DSM 46492 / JCM 5070 / NBRC 14893 / NCIMB 12804 / NRRL 8165 / MA-4680</strain>
    </source>
</reference>
<name>Q82F51_STRAW</name>
<dbReference type="GO" id="GO:0030170">
    <property type="term" value="F:pyridoxal phosphate binding"/>
    <property type="evidence" value="ECO:0007669"/>
    <property type="project" value="InterPro"/>
</dbReference>
<reference evidence="2 3" key="1">
    <citation type="journal article" date="2001" name="Proc. Natl. Acad. Sci. U.S.A.">
        <title>Genome sequence of an industrial microorganism Streptomyces avermitilis: deducing the ability of producing secondary metabolites.</title>
        <authorList>
            <person name="Omura S."/>
            <person name="Ikeda H."/>
            <person name="Ishikawa J."/>
            <person name="Hanamoto A."/>
            <person name="Takahashi C."/>
            <person name="Shinose M."/>
            <person name="Takahashi Y."/>
            <person name="Horikawa H."/>
            <person name="Nakazawa H."/>
            <person name="Osonoe T."/>
            <person name="Kikuchi H."/>
            <person name="Shiba T."/>
            <person name="Sakaki Y."/>
            <person name="Hattori M."/>
        </authorList>
    </citation>
    <scope>NUCLEOTIDE SEQUENCE [LARGE SCALE GENOMIC DNA]</scope>
    <source>
        <strain evidence="3">ATCC 31267 / DSM 46492 / JCM 5070 / NBRC 14893 / NCIMB 12804 / NRRL 8165 / MA-4680</strain>
    </source>
</reference>
<protein>
    <submittedName>
        <fullName evidence="2">Transcriptional regulator</fullName>
    </submittedName>
</protein>
<dbReference type="InterPro" id="IPR004839">
    <property type="entry name" value="Aminotransferase_I/II_large"/>
</dbReference>
<accession>Q82F51</accession>
<dbReference type="Proteomes" id="UP000000428">
    <property type="component" value="Chromosome"/>
</dbReference>
<dbReference type="InterPro" id="IPR015424">
    <property type="entry name" value="PyrdxlP-dep_Trfase"/>
</dbReference>
<dbReference type="InterPro" id="IPR051446">
    <property type="entry name" value="HTH_trans_reg/aminotransferase"/>
</dbReference>
<dbReference type="Pfam" id="PF00155">
    <property type="entry name" value="Aminotran_1_2"/>
    <property type="match status" value="1"/>
</dbReference>
<reference evidence="2 3" key="3">
    <citation type="journal article" date="2014" name="J. Ind. Microbiol. Biotechnol.">
        <title>Genome mining of the Streptomyces avermitilis genome and development of genome-minimized hosts for heterologous expression of biosynthetic gene clusters.</title>
        <authorList>
            <person name="Ikeda H."/>
            <person name="Shin-ya K."/>
            <person name="Omura S."/>
        </authorList>
    </citation>
    <scope>NUCLEOTIDE SEQUENCE [LARGE SCALE GENOMIC DNA]</scope>
    <source>
        <strain evidence="3">ATCC 31267 / DSM 46492 / JCM 5070 / NBRC 14893 / NCIMB 12804 / NRRL 8165 / MA-4680</strain>
    </source>
</reference>
<dbReference type="PANTHER" id="PTHR46577">
    <property type="entry name" value="HTH-TYPE TRANSCRIPTIONAL REGULATORY PROTEIN GABR"/>
    <property type="match status" value="1"/>
</dbReference>
<evidence type="ECO:0000313" key="2">
    <source>
        <dbReference type="EMBL" id="BAC72124.1"/>
    </source>
</evidence>
<evidence type="ECO:0000313" key="3">
    <source>
        <dbReference type="Proteomes" id="UP000000428"/>
    </source>
</evidence>
<dbReference type="HOGENOM" id="CLU_094148_0_0_11"/>
<feature type="domain" description="Aminotransferase class I/classII large" evidence="1">
    <location>
        <begin position="7"/>
        <end position="235"/>
    </location>
</feature>